<keyword evidence="1" id="KW-0472">Membrane</keyword>
<evidence type="ECO:0000313" key="2">
    <source>
        <dbReference type="EMBL" id="SDR01816.1"/>
    </source>
</evidence>
<evidence type="ECO:0000256" key="1">
    <source>
        <dbReference type="SAM" id="Phobius"/>
    </source>
</evidence>
<reference evidence="3" key="1">
    <citation type="submission" date="2016-10" db="EMBL/GenBank/DDBJ databases">
        <authorList>
            <person name="Varghese N."/>
            <person name="Submissions S."/>
        </authorList>
    </citation>
    <scope>NUCLEOTIDE SEQUENCE [LARGE SCALE GENOMIC DNA]</scope>
    <source>
        <strain evidence="3">DSM 24767</strain>
    </source>
</reference>
<keyword evidence="1" id="KW-0812">Transmembrane</keyword>
<feature type="transmembrane region" description="Helical" evidence="1">
    <location>
        <begin position="121"/>
        <end position="154"/>
    </location>
</feature>
<keyword evidence="1" id="KW-1133">Transmembrane helix</keyword>
<evidence type="ECO:0008006" key="4">
    <source>
        <dbReference type="Google" id="ProtNLM"/>
    </source>
</evidence>
<feature type="transmembrane region" description="Helical" evidence="1">
    <location>
        <begin position="35"/>
        <end position="57"/>
    </location>
</feature>
<gene>
    <name evidence="2" type="ORF">SAMN04489842_2018</name>
</gene>
<sequence>MVPAIKDRRDVDGCACLQCRSVTAATTRRTILESVLWSATLLRSYPSILAFAIPFVLTRRLLESSLLSLSPLVIGLFEGAITFGLFVFLRAYVGAIVAGELTDVQVSVTDRVRHGLGRLPALFGLALVAVGLFFGVWMLATVVSMIGVGAVLAAPIELSMVPPAVGFGALVVFVSLPFLYLIFKIWIAMEACIVGQYGPLESVRVSWRITGNYGRKLLVILVGLVGSVGFLYAVAFVPDVGGASTLGPVVSAVATSVGEITSVVWFGVYGHLYVQGIVGVDG</sequence>
<evidence type="ECO:0000313" key="3">
    <source>
        <dbReference type="Proteomes" id="UP000198848"/>
    </source>
</evidence>
<protein>
    <recommendedName>
        <fullName evidence="4">Membrane domain of glycerophosphoryl diester phosphodiesterase</fullName>
    </recommendedName>
</protein>
<name>A0A1H1FMP8_NATTX</name>
<keyword evidence="3" id="KW-1185">Reference proteome</keyword>
<dbReference type="AlphaFoldDB" id="A0A1H1FMP8"/>
<feature type="transmembrane region" description="Helical" evidence="1">
    <location>
        <begin position="69"/>
        <end position="89"/>
    </location>
</feature>
<dbReference type="Proteomes" id="UP000198848">
    <property type="component" value="Unassembled WGS sequence"/>
</dbReference>
<feature type="transmembrane region" description="Helical" evidence="1">
    <location>
        <begin position="249"/>
        <end position="268"/>
    </location>
</feature>
<dbReference type="EMBL" id="FNLC01000002">
    <property type="protein sequence ID" value="SDR01816.1"/>
    <property type="molecule type" value="Genomic_DNA"/>
</dbReference>
<organism evidence="2 3">
    <name type="scientific">Natronobacterium texcoconense</name>
    <dbReference type="NCBI Taxonomy" id="1095778"/>
    <lineage>
        <taxon>Archaea</taxon>
        <taxon>Methanobacteriati</taxon>
        <taxon>Methanobacteriota</taxon>
        <taxon>Stenosarchaea group</taxon>
        <taxon>Halobacteria</taxon>
        <taxon>Halobacteriales</taxon>
        <taxon>Natrialbaceae</taxon>
        <taxon>Natronobacterium</taxon>
    </lineage>
</organism>
<feature type="transmembrane region" description="Helical" evidence="1">
    <location>
        <begin position="160"/>
        <end position="183"/>
    </location>
</feature>
<accession>A0A1H1FMP8</accession>
<proteinExistence type="predicted"/>
<feature type="transmembrane region" description="Helical" evidence="1">
    <location>
        <begin position="217"/>
        <end position="237"/>
    </location>
</feature>